<evidence type="ECO:0000256" key="8">
    <source>
        <dbReference type="SAM" id="Phobius"/>
    </source>
</evidence>
<feature type="transmembrane region" description="Helical" evidence="8">
    <location>
        <begin position="123"/>
        <end position="145"/>
    </location>
</feature>
<dbReference type="NCBIfam" id="TIGR00728">
    <property type="entry name" value="OPT_sfam"/>
    <property type="match status" value="1"/>
</dbReference>
<keyword evidence="6 8" id="KW-0472">Membrane</keyword>
<feature type="transmembrane region" description="Helical" evidence="8">
    <location>
        <begin position="771"/>
        <end position="795"/>
    </location>
</feature>
<evidence type="ECO:0000256" key="7">
    <source>
        <dbReference type="SAM" id="MobiDB-lite"/>
    </source>
</evidence>
<feature type="signal peptide" evidence="9">
    <location>
        <begin position="1"/>
        <end position="20"/>
    </location>
</feature>
<feature type="transmembrane region" description="Helical" evidence="8">
    <location>
        <begin position="311"/>
        <end position="334"/>
    </location>
</feature>
<evidence type="ECO:0000256" key="2">
    <source>
        <dbReference type="ARBA" id="ARBA00008807"/>
    </source>
</evidence>
<keyword evidence="9" id="KW-0732">Signal</keyword>
<feature type="region of interest" description="Disordered" evidence="7">
    <location>
        <begin position="41"/>
        <end position="63"/>
    </location>
</feature>
<evidence type="ECO:0000256" key="4">
    <source>
        <dbReference type="ARBA" id="ARBA00022692"/>
    </source>
</evidence>
<evidence type="ECO:0000256" key="6">
    <source>
        <dbReference type="ARBA" id="ARBA00023136"/>
    </source>
</evidence>
<dbReference type="GO" id="GO:0000329">
    <property type="term" value="C:fungal-type vacuole membrane"/>
    <property type="evidence" value="ECO:0007669"/>
    <property type="project" value="TreeGrafter"/>
</dbReference>
<feature type="transmembrane region" description="Helical" evidence="8">
    <location>
        <begin position="346"/>
        <end position="367"/>
    </location>
</feature>
<keyword evidence="4 8" id="KW-0812">Transmembrane</keyword>
<keyword evidence="3" id="KW-0813">Transport</keyword>
<dbReference type="OrthoDB" id="77405at2759"/>
<feature type="transmembrane region" description="Helical" evidence="8">
    <location>
        <begin position="283"/>
        <end position="299"/>
    </location>
</feature>
<organism evidence="10 11">
    <name type="scientific">Trichophyton equinum (strain ATCC MYA-4606 / CBS 127.97)</name>
    <name type="common">Horse ringworm fungus</name>
    <dbReference type="NCBI Taxonomy" id="559882"/>
    <lineage>
        <taxon>Eukaryota</taxon>
        <taxon>Fungi</taxon>
        <taxon>Dikarya</taxon>
        <taxon>Ascomycota</taxon>
        <taxon>Pezizomycotina</taxon>
        <taxon>Eurotiomycetes</taxon>
        <taxon>Eurotiomycetidae</taxon>
        <taxon>Onygenales</taxon>
        <taxon>Arthrodermataceae</taxon>
        <taxon>Trichophyton</taxon>
    </lineage>
</organism>
<dbReference type="Pfam" id="PF03169">
    <property type="entry name" value="OPT"/>
    <property type="match status" value="1"/>
</dbReference>
<feature type="transmembrane region" description="Helical" evidence="8">
    <location>
        <begin position="253"/>
        <end position="271"/>
    </location>
</feature>
<reference evidence="11" key="1">
    <citation type="journal article" date="2012" name="MBio">
        <title>Comparative genome analysis of Trichophyton rubrum and related dermatophytes reveals candidate genes involved in infection.</title>
        <authorList>
            <person name="Martinez D.A."/>
            <person name="Oliver B.G."/>
            <person name="Graeser Y."/>
            <person name="Goldberg J.M."/>
            <person name="Li W."/>
            <person name="Martinez-Rossi N.M."/>
            <person name="Monod M."/>
            <person name="Shelest E."/>
            <person name="Barton R.C."/>
            <person name="Birch E."/>
            <person name="Brakhage A.A."/>
            <person name="Chen Z."/>
            <person name="Gurr S.J."/>
            <person name="Heiman D."/>
            <person name="Heitman J."/>
            <person name="Kosti I."/>
            <person name="Rossi A."/>
            <person name="Saif S."/>
            <person name="Samalova M."/>
            <person name="Saunders C.W."/>
            <person name="Shea T."/>
            <person name="Summerbell R.C."/>
            <person name="Xu J."/>
            <person name="Young S."/>
            <person name="Zeng Q."/>
            <person name="Birren B.W."/>
            <person name="Cuomo C.A."/>
            <person name="White T.C."/>
        </authorList>
    </citation>
    <scope>NUCLEOTIDE SEQUENCE [LARGE SCALE GENOMIC DNA]</scope>
    <source>
        <strain evidence="11">ATCC MYA-4606 / CBS 127.97</strain>
    </source>
</reference>
<feature type="transmembrane region" description="Helical" evidence="8">
    <location>
        <begin position="195"/>
        <end position="214"/>
    </location>
</feature>
<evidence type="ECO:0000313" key="10">
    <source>
        <dbReference type="EMBL" id="EGE01089.1"/>
    </source>
</evidence>
<accession>F2PGS1</accession>
<feature type="transmembrane region" description="Helical" evidence="8">
    <location>
        <begin position="621"/>
        <end position="646"/>
    </location>
</feature>
<comment type="similarity">
    <text evidence="2">Belongs to the oligopeptide OPT transporter family.</text>
</comment>
<feature type="transmembrane region" description="Helical" evidence="8">
    <location>
        <begin position="157"/>
        <end position="175"/>
    </location>
</feature>
<evidence type="ECO:0000256" key="3">
    <source>
        <dbReference type="ARBA" id="ARBA00022448"/>
    </source>
</evidence>
<dbReference type="eggNOG" id="ENOG502QUDW">
    <property type="taxonomic scope" value="Eukaryota"/>
</dbReference>
<feature type="transmembrane region" description="Helical" evidence="8">
    <location>
        <begin position="696"/>
        <end position="716"/>
    </location>
</feature>
<dbReference type="AlphaFoldDB" id="F2PGS1"/>
<keyword evidence="5 8" id="KW-1133">Transmembrane helix</keyword>
<name>F2PGS1_TRIEC</name>
<dbReference type="GO" id="GO:0035673">
    <property type="term" value="F:oligopeptide transmembrane transporter activity"/>
    <property type="evidence" value="ECO:0007669"/>
    <property type="project" value="InterPro"/>
</dbReference>
<proteinExistence type="inferred from homology"/>
<gene>
    <name evidence="10" type="ORF">TEQG_00143</name>
</gene>
<dbReference type="InterPro" id="IPR004813">
    <property type="entry name" value="OPT"/>
</dbReference>
<feature type="transmembrane region" description="Helical" evidence="8">
    <location>
        <begin position="737"/>
        <end position="759"/>
    </location>
</feature>
<evidence type="ECO:0000256" key="5">
    <source>
        <dbReference type="ARBA" id="ARBA00022989"/>
    </source>
</evidence>
<evidence type="ECO:0000256" key="1">
    <source>
        <dbReference type="ARBA" id="ARBA00004141"/>
    </source>
</evidence>
<dbReference type="VEuPathDB" id="FungiDB:TEQG_00143"/>
<feature type="transmembrane region" description="Helical" evidence="8">
    <location>
        <begin position="412"/>
        <end position="431"/>
    </location>
</feature>
<feature type="chain" id="PRO_5003288098" evidence="9">
    <location>
        <begin position="21"/>
        <end position="813"/>
    </location>
</feature>
<feature type="transmembrane region" description="Helical" evidence="8">
    <location>
        <begin position="482"/>
        <end position="501"/>
    </location>
</feature>
<dbReference type="PANTHER" id="PTHR31645">
    <property type="entry name" value="OLIGOPEPTIDE TRANSPORTER YGL114W-RELATED"/>
    <property type="match status" value="1"/>
</dbReference>
<dbReference type="EMBL" id="DS995718">
    <property type="protein sequence ID" value="EGE01089.1"/>
    <property type="molecule type" value="Genomic_DNA"/>
</dbReference>
<protein>
    <submittedName>
        <fullName evidence="10">OPT oligopeptide transporter protein</fullName>
    </submittedName>
</protein>
<evidence type="ECO:0000313" key="11">
    <source>
        <dbReference type="Proteomes" id="UP000009169"/>
    </source>
</evidence>
<feature type="transmembrane region" description="Helical" evidence="8">
    <location>
        <begin position="507"/>
        <end position="525"/>
    </location>
</feature>
<sequence>MARFFVSLPSLILAFVLCFGRYQHSIASLAKNNRLNDEMIGRHRRRGYPSEHSKDNIDTADSASICDDDAEQDKLLSTSSRIPEEDEEGPCLYESAQESFAKDPFRPFPLPGSSSAGHEKRILTFRALLVGISCGALVNASNIYLGLRAGWTSSANIFGSIIGFAVLKSWSSYFAPSSLLGGFFGPQENNIVQTAATAAGGLSSVFVSAFPAMYQLNLLDTPWRDFLRVTVLTAAGGYFGLFFATPLAKELNLVFPSSSATAITISGMHLAAGGSRLARQKMVALAFAFAFALVLRVMSQYAPGILWDWHIFTWLALSGILPSTMFAIQSWGWFVEWTPAFIGTGMLVDMNVALSFVFGSVLAWGIVGPIITKYGLAFGEQVSGDSKWDGLMSYTSFSKEFANATHPSPRYWLLWPGVACMIVVGFTELACQWKVFWLTGVEIYKACNNILSRLQESRHKYKHLSEEELKTNRAMDGGIKTWMWLPGLVAVLILTCVVSKLQFDIPVASSILSLVLAFTFSVIAIQSTGATGIYSRPQTYINKTNNDAYVDLDITPLSAISKASQLVLGATTRGPEWKLESSQRVNLLGGALASIGANQACDLTGDFRVGFLLNTPPCTQYAAQAIGTFFAVFLAPAVFSVFASAYPCILSTGDESHSKNGTTGQTCPFTAPAASAWRAAAVAVTDPEFPVPKTSVQFSIIISVIGSILVLVRHHLWIGKWSWMRSYHPNMMTMAMAFLIPTTQYSTAMLIGTVTAMVWKRRSSDSFESYAYAVAAGFMAGEGIGGVINAALTIIGIDGAHLGTSIGCPGGEC</sequence>
<dbReference type="Proteomes" id="UP000009169">
    <property type="component" value="Unassembled WGS sequence"/>
</dbReference>
<dbReference type="HOGENOM" id="CLU_010539_1_0_1"/>
<evidence type="ECO:0000256" key="9">
    <source>
        <dbReference type="SAM" id="SignalP"/>
    </source>
</evidence>
<dbReference type="PANTHER" id="PTHR31645:SF3">
    <property type="entry name" value="OLIGOPEPTIDE TRANSPORTER"/>
    <property type="match status" value="1"/>
</dbReference>
<feature type="compositionally biased region" description="Basic and acidic residues" evidence="7">
    <location>
        <begin position="48"/>
        <end position="57"/>
    </location>
</feature>
<dbReference type="InterPro" id="IPR045035">
    <property type="entry name" value="YSL-like"/>
</dbReference>
<keyword evidence="11" id="KW-1185">Reference proteome</keyword>
<comment type="subcellular location">
    <subcellularLocation>
        <location evidence="1">Membrane</location>
        <topology evidence="1">Multi-pass membrane protein</topology>
    </subcellularLocation>
</comment>
<feature type="transmembrane region" description="Helical" evidence="8">
    <location>
        <begin position="226"/>
        <end position="247"/>
    </location>
</feature>